<comment type="function">
    <text evidence="6">Also exhibits azoreductase activity. Catalyzes the reductive cleavage of the azo bond in aromatic azo compounds to the corresponding amines.</text>
</comment>
<dbReference type="GO" id="GO:0010181">
    <property type="term" value="F:FMN binding"/>
    <property type="evidence" value="ECO:0007669"/>
    <property type="project" value="UniProtKB-UniRule"/>
</dbReference>
<keyword evidence="2 6" id="KW-0288">FMN</keyword>
<evidence type="ECO:0000313" key="8">
    <source>
        <dbReference type="EMBL" id="AOM77419.1"/>
    </source>
</evidence>
<dbReference type="Pfam" id="PF02525">
    <property type="entry name" value="Flavodoxin_2"/>
    <property type="match status" value="1"/>
</dbReference>
<dbReference type="KEGG" id="psty:BFS30_09710"/>
<comment type="catalytic activity">
    <reaction evidence="5">
        <text>N,N-dimethyl-1,4-phenylenediamine + anthranilate + 2 NAD(+) = 2-(4-dimethylaminophenyl)diazenylbenzoate + 2 NADH + 2 H(+)</text>
        <dbReference type="Rhea" id="RHEA:55872"/>
        <dbReference type="ChEBI" id="CHEBI:15378"/>
        <dbReference type="ChEBI" id="CHEBI:15783"/>
        <dbReference type="ChEBI" id="CHEBI:16567"/>
        <dbReference type="ChEBI" id="CHEBI:57540"/>
        <dbReference type="ChEBI" id="CHEBI:57945"/>
        <dbReference type="ChEBI" id="CHEBI:71579"/>
        <dbReference type="EC" id="1.7.1.17"/>
    </reaction>
    <physiologicalReaction direction="right-to-left" evidence="5">
        <dbReference type="Rhea" id="RHEA:55874"/>
    </physiologicalReaction>
</comment>
<evidence type="ECO:0000256" key="1">
    <source>
        <dbReference type="ARBA" id="ARBA00022630"/>
    </source>
</evidence>
<comment type="function">
    <text evidence="6">Quinone reductase that provides resistance to thiol-specific stress caused by electrophilic quinones.</text>
</comment>
<dbReference type="PANTHER" id="PTHR43741:SF2">
    <property type="entry name" value="FMN-DEPENDENT NADH:QUINONE OXIDOREDUCTASE"/>
    <property type="match status" value="1"/>
</dbReference>
<reference evidence="8 9" key="1">
    <citation type="submission" date="2016-08" db="EMBL/GenBank/DDBJ databases">
        <authorList>
            <person name="Seilhamer J.J."/>
        </authorList>
    </citation>
    <scope>NUCLEOTIDE SEQUENCE [LARGE SCALE GENOMIC DNA]</scope>
    <source>
        <strain evidence="8 9">DX4</strain>
    </source>
</reference>
<dbReference type="PANTHER" id="PTHR43741">
    <property type="entry name" value="FMN-DEPENDENT NADH-AZOREDUCTASE 1"/>
    <property type="match status" value="1"/>
</dbReference>
<evidence type="ECO:0000256" key="2">
    <source>
        <dbReference type="ARBA" id="ARBA00022643"/>
    </source>
</evidence>
<dbReference type="InterPro" id="IPR029039">
    <property type="entry name" value="Flavoprotein-like_sf"/>
</dbReference>
<dbReference type="SUPFAM" id="SSF52218">
    <property type="entry name" value="Flavoproteins"/>
    <property type="match status" value="1"/>
</dbReference>
<dbReference type="Proteomes" id="UP000094313">
    <property type="component" value="Chromosome"/>
</dbReference>
<feature type="binding site" evidence="6">
    <location>
        <position position="10"/>
    </location>
    <ligand>
        <name>FMN</name>
        <dbReference type="ChEBI" id="CHEBI:58210"/>
    </ligand>
</feature>
<comment type="catalytic activity">
    <reaction evidence="6">
        <text>2 a quinone + NADH + H(+) = 2 a 1,4-benzosemiquinone + NAD(+)</text>
        <dbReference type="Rhea" id="RHEA:65952"/>
        <dbReference type="ChEBI" id="CHEBI:15378"/>
        <dbReference type="ChEBI" id="CHEBI:57540"/>
        <dbReference type="ChEBI" id="CHEBI:57945"/>
        <dbReference type="ChEBI" id="CHEBI:132124"/>
        <dbReference type="ChEBI" id="CHEBI:134225"/>
    </reaction>
</comment>
<dbReference type="EC" id="1.6.5.-" evidence="6"/>
<evidence type="ECO:0000313" key="9">
    <source>
        <dbReference type="Proteomes" id="UP000094313"/>
    </source>
</evidence>
<dbReference type="InterPro" id="IPR023048">
    <property type="entry name" value="NADH:quinone_OxRdtase_FMN_depd"/>
</dbReference>
<evidence type="ECO:0000256" key="5">
    <source>
        <dbReference type="ARBA" id="ARBA00048542"/>
    </source>
</evidence>
<feature type="domain" description="Flavodoxin-like fold" evidence="7">
    <location>
        <begin position="2"/>
        <end position="204"/>
    </location>
</feature>
<dbReference type="GO" id="GO:0016655">
    <property type="term" value="F:oxidoreductase activity, acting on NAD(P)H, quinone or similar compound as acceptor"/>
    <property type="evidence" value="ECO:0007669"/>
    <property type="project" value="InterPro"/>
</dbReference>
<name>A0A1D7QFR8_9SPHI</name>
<evidence type="ECO:0000256" key="6">
    <source>
        <dbReference type="HAMAP-Rule" id="MF_01216"/>
    </source>
</evidence>
<keyword evidence="3 6" id="KW-0560">Oxidoreductase</keyword>
<evidence type="ECO:0000259" key="7">
    <source>
        <dbReference type="Pfam" id="PF02525"/>
    </source>
</evidence>
<feature type="binding site" evidence="6">
    <location>
        <begin position="16"/>
        <end position="18"/>
    </location>
    <ligand>
        <name>FMN</name>
        <dbReference type="ChEBI" id="CHEBI:58210"/>
    </ligand>
</feature>
<evidence type="ECO:0000256" key="3">
    <source>
        <dbReference type="ARBA" id="ARBA00023002"/>
    </source>
</evidence>
<dbReference type="EC" id="1.7.1.17" evidence="6"/>
<proteinExistence type="inferred from homology"/>
<dbReference type="EMBL" id="CP017141">
    <property type="protein sequence ID" value="AOM77419.1"/>
    <property type="molecule type" value="Genomic_DNA"/>
</dbReference>
<keyword evidence="1 6" id="KW-0285">Flavoprotein</keyword>
<dbReference type="HAMAP" id="MF_01216">
    <property type="entry name" value="Azoreductase_type1"/>
    <property type="match status" value="1"/>
</dbReference>
<comment type="caution">
    <text evidence="6">Lacks conserved residue(s) required for the propagation of feature annotation.</text>
</comment>
<dbReference type="GO" id="GO:0009055">
    <property type="term" value="F:electron transfer activity"/>
    <property type="evidence" value="ECO:0007669"/>
    <property type="project" value="UniProtKB-UniRule"/>
</dbReference>
<dbReference type="RefSeq" id="WP_069379109.1">
    <property type="nucleotide sequence ID" value="NZ_CP017141.1"/>
</dbReference>
<dbReference type="InterPro" id="IPR050104">
    <property type="entry name" value="FMN-dep_NADH:Q_OxRdtase_AzoR1"/>
</dbReference>
<organism evidence="8 9">
    <name type="scientific">Pedobacter steynii</name>
    <dbReference type="NCBI Taxonomy" id="430522"/>
    <lineage>
        <taxon>Bacteria</taxon>
        <taxon>Pseudomonadati</taxon>
        <taxon>Bacteroidota</taxon>
        <taxon>Sphingobacteriia</taxon>
        <taxon>Sphingobacteriales</taxon>
        <taxon>Sphingobacteriaceae</taxon>
        <taxon>Pedobacter</taxon>
    </lineage>
</organism>
<dbReference type="InterPro" id="IPR003680">
    <property type="entry name" value="Flavodoxin_fold"/>
</dbReference>
<comment type="subunit">
    <text evidence="6">Homodimer.</text>
</comment>
<gene>
    <name evidence="6" type="primary">azoR</name>
    <name evidence="8" type="ORF">BFS30_09710</name>
</gene>
<evidence type="ECO:0000256" key="4">
    <source>
        <dbReference type="ARBA" id="ARBA00023027"/>
    </source>
</evidence>
<comment type="cofactor">
    <cofactor evidence="6">
        <name>FMN</name>
        <dbReference type="ChEBI" id="CHEBI:58210"/>
    </cofactor>
    <text evidence="6">Binds 1 FMN per subunit.</text>
</comment>
<comment type="similarity">
    <text evidence="6">Belongs to the azoreductase type 1 family.</text>
</comment>
<dbReference type="Gene3D" id="3.40.50.360">
    <property type="match status" value="1"/>
</dbReference>
<keyword evidence="4 6" id="KW-0520">NAD</keyword>
<accession>A0A1D7QFR8</accession>
<dbReference type="OrthoDB" id="9805013at2"/>
<dbReference type="AlphaFoldDB" id="A0A1D7QFR8"/>
<sequence>MKKVLVINSSARTLRSHSRRLTEAFVDHWKRMHVDPVIRFRELGNADVPHINENWIAAAFKPEGARSEEEIEALKISDVYISELKEADVIVLGSPMYNWSIPSALKAYIDQVVRVNETWKRNPDNMQNPYIGLLEDKTLFLLLSRGAQGYEKGGYNEHINFQTDYLKTVFNIIGISNIHVIAINGESFDAEKFKKSIEAAHQNVIELIETELV</sequence>
<protein>
    <recommendedName>
        <fullName evidence="6">FMN dependent NADH:quinone oxidoreductase</fullName>
        <ecNumber evidence="6">1.6.5.-</ecNumber>
    </recommendedName>
    <alternativeName>
        <fullName evidence="6">Azo-dye reductase</fullName>
    </alternativeName>
    <alternativeName>
        <fullName evidence="6">FMN-dependent NADH-azo compound oxidoreductase</fullName>
    </alternativeName>
    <alternativeName>
        <fullName evidence="6">FMN-dependent NADH-azoreductase</fullName>
        <ecNumber evidence="6">1.7.1.17</ecNumber>
    </alternativeName>
</protein>
<keyword evidence="9" id="KW-1185">Reference proteome</keyword>
<dbReference type="GO" id="GO:0016652">
    <property type="term" value="F:oxidoreductase activity, acting on NAD(P)H as acceptor"/>
    <property type="evidence" value="ECO:0007669"/>
    <property type="project" value="UniProtKB-UniRule"/>
</dbReference>